<dbReference type="PROSITE" id="PS51257">
    <property type="entry name" value="PROKAR_LIPOPROTEIN"/>
    <property type="match status" value="1"/>
</dbReference>
<protein>
    <submittedName>
        <fullName evidence="1">Uncharacterized protein</fullName>
    </submittedName>
</protein>
<dbReference type="EMBL" id="MFIX01000173">
    <property type="protein sequence ID" value="OGG02762.1"/>
    <property type="molecule type" value="Genomic_DNA"/>
</dbReference>
<accession>A0A1F5YS96</accession>
<gene>
    <name evidence="1" type="ORF">A3F83_14710</name>
</gene>
<proteinExistence type="predicted"/>
<reference evidence="1 2" key="1">
    <citation type="journal article" date="2016" name="Nat. Commun.">
        <title>Thousands of microbial genomes shed light on interconnected biogeochemical processes in an aquifer system.</title>
        <authorList>
            <person name="Anantharaman K."/>
            <person name="Brown C.T."/>
            <person name="Hug L.A."/>
            <person name="Sharon I."/>
            <person name="Castelle C.J."/>
            <person name="Probst A.J."/>
            <person name="Thomas B.C."/>
            <person name="Singh A."/>
            <person name="Wilkins M.J."/>
            <person name="Karaoz U."/>
            <person name="Brodie E.L."/>
            <person name="Williams K.H."/>
            <person name="Hubbard S.S."/>
            <person name="Banfield J.F."/>
        </authorList>
    </citation>
    <scope>NUCLEOTIDE SEQUENCE [LARGE SCALE GENOMIC DNA]</scope>
</reference>
<name>A0A1F5YS96_9BACT</name>
<organism evidence="1 2">
    <name type="scientific">Candidatus Glassbacteria bacterium RIFCSPLOWO2_12_FULL_58_11</name>
    <dbReference type="NCBI Taxonomy" id="1817867"/>
    <lineage>
        <taxon>Bacteria</taxon>
        <taxon>Candidatus Glassiibacteriota</taxon>
    </lineage>
</organism>
<evidence type="ECO:0000313" key="2">
    <source>
        <dbReference type="Proteomes" id="UP000179129"/>
    </source>
</evidence>
<comment type="caution">
    <text evidence="1">The sequence shown here is derived from an EMBL/GenBank/DDBJ whole genome shotgun (WGS) entry which is preliminary data.</text>
</comment>
<dbReference type="AlphaFoldDB" id="A0A1F5YS96"/>
<sequence>MSFRDKTPKRILRLFPAGLILAATLFFGCAGGSLLNPRPLIGRDRLVFRVVDMSAKLTYYTRNLWFDGDNYRFHDVYGRDVSIVRTDSVAVDLISAYDYYKTP</sequence>
<dbReference type="Proteomes" id="UP000179129">
    <property type="component" value="Unassembled WGS sequence"/>
</dbReference>
<evidence type="ECO:0000313" key="1">
    <source>
        <dbReference type="EMBL" id="OGG02762.1"/>
    </source>
</evidence>